<evidence type="ECO:0000313" key="2">
    <source>
        <dbReference type="Proteomes" id="UP000192840"/>
    </source>
</evidence>
<dbReference type="STRING" id="40571.SAMN05660733_08248"/>
<dbReference type="Proteomes" id="UP000192840">
    <property type="component" value="Unassembled WGS sequence"/>
</dbReference>
<dbReference type="AlphaFoldDB" id="A0A1W2FUL9"/>
<organism evidence="1 2">
    <name type="scientific">Lentzea albidocapillata</name>
    <dbReference type="NCBI Taxonomy" id="40571"/>
    <lineage>
        <taxon>Bacteria</taxon>
        <taxon>Bacillati</taxon>
        <taxon>Actinomycetota</taxon>
        <taxon>Actinomycetes</taxon>
        <taxon>Pseudonocardiales</taxon>
        <taxon>Pseudonocardiaceae</taxon>
        <taxon>Lentzea</taxon>
    </lineage>
</organism>
<protein>
    <submittedName>
        <fullName evidence="1">Uncharacterized protein</fullName>
    </submittedName>
</protein>
<feature type="non-terminal residue" evidence="1">
    <location>
        <position position="40"/>
    </location>
</feature>
<evidence type="ECO:0000313" key="1">
    <source>
        <dbReference type="EMBL" id="SMD25649.1"/>
    </source>
</evidence>
<name>A0A1W2FUL9_9PSEU</name>
<gene>
    <name evidence="1" type="ORF">SAMN05660733_08248</name>
</gene>
<accession>A0A1W2FUL9</accession>
<reference evidence="2" key="1">
    <citation type="submission" date="2017-04" db="EMBL/GenBank/DDBJ databases">
        <authorList>
            <person name="Varghese N."/>
            <person name="Submissions S."/>
        </authorList>
    </citation>
    <scope>NUCLEOTIDE SEQUENCE [LARGE SCALE GENOMIC DNA]</scope>
    <source>
        <strain evidence="2">DSM 44073</strain>
    </source>
</reference>
<keyword evidence="2" id="KW-1185">Reference proteome</keyword>
<sequence>MRGPSTSDTLTLPVGNYVSDALRNYVSENPSDLRNFMSAD</sequence>
<dbReference type="EMBL" id="FWYC01000033">
    <property type="protein sequence ID" value="SMD25649.1"/>
    <property type="molecule type" value="Genomic_DNA"/>
</dbReference>
<proteinExistence type="predicted"/>